<protein>
    <recommendedName>
        <fullName evidence="6">Transport permease protein</fullName>
    </recommendedName>
</protein>
<feature type="transmembrane region" description="Helical" evidence="6">
    <location>
        <begin position="198"/>
        <end position="215"/>
    </location>
</feature>
<feature type="transmembrane region" description="Helical" evidence="6">
    <location>
        <begin position="84"/>
        <end position="107"/>
    </location>
</feature>
<keyword evidence="2 6" id="KW-0812">Transmembrane</keyword>
<name>A0A1N6Y1H2_9ACTN</name>
<dbReference type="Pfam" id="PF01061">
    <property type="entry name" value="ABC2_membrane"/>
    <property type="match status" value="1"/>
</dbReference>
<organism evidence="8 9">
    <name type="scientific">Micromonospora avicenniae</name>
    <dbReference type="NCBI Taxonomy" id="1198245"/>
    <lineage>
        <taxon>Bacteria</taxon>
        <taxon>Bacillati</taxon>
        <taxon>Actinomycetota</taxon>
        <taxon>Actinomycetes</taxon>
        <taxon>Micromonosporales</taxon>
        <taxon>Micromonosporaceae</taxon>
        <taxon>Micromonospora</taxon>
    </lineage>
</organism>
<keyword evidence="9" id="KW-1185">Reference proteome</keyword>
<feature type="transmembrane region" description="Helical" evidence="6">
    <location>
        <begin position="251"/>
        <end position="269"/>
    </location>
</feature>
<evidence type="ECO:0000259" key="7">
    <source>
        <dbReference type="PROSITE" id="PS51012"/>
    </source>
</evidence>
<dbReference type="STRING" id="1198245.SAMN05444858_106105"/>
<accession>A0A1N6Y1H2</accession>
<dbReference type="GO" id="GO:0140359">
    <property type="term" value="F:ABC-type transporter activity"/>
    <property type="evidence" value="ECO:0007669"/>
    <property type="project" value="InterPro"/>
</dbReference>
<keyword evidence="4 6" id="KW-0472">Membrane</keyword>
<dbReference type="InterPro" id="IPR047817">
    <property type="entry name" value="ABC2_TM_bact-type"/>
</dbReference>
<dbReference type="Proteomes" id="UP000186004">
    <property type="component" value="Unassembled WGS sequence"/>
</dbReference>
<comment type="similarity">
    <text evidence="6">Belongs to the ABC-2 integral membrane protein family.</text>
</comment>
<gene>
    <name evidence="8" type="ORF">SAMN05444858_106105</name>
</gene>
<feature type="domain" description="ABC transmembrane type-2" evidence="7">
    <location>
        <begin position="38"/>
        <end position="276"/>
    </location>
</feature>
<dbReference type="RefSeq" id="WP_076470386.1">
    <property type="nucleotide sequence ID" value="NZ_FTNF01000006.1"/>
</dbReference>
<dbReference type="EMBL" id="FTNF01000006">
    <property type="protein sequence ID" value="SIR08535.1"/>
    <property type="molecule type" value="Genomic_DNA"/>
</dbReference>
<evidence type="ECO:0000256" key="6">
    <source>
        <dbReference type="RuleBase" id="RU361157"/>
    </source>
</evidence>
<evidence type="ECO:0000256" key="5">
    <source>
        <dbReference type="ARBA" id="ARBA00023251"/>
    </source>
</evidence>
<evidence type="ECO:0000313" key="9">
    <source>
        <dbReference type="Proteomes" id="UP000186004"/>
    </source>
</evidence>
<evidence type="ECO:0000256" key="2">
    <source>
        <dbReference type="ARBA" id="ARBA00022692"/>
    </source>
</evidence>
<feature type="transmembrane region" description="Helical" evidence="6">
    <location>
        <begin position="128"/>
        <end position="152"/>
    </location>
</feature>
<proteinExistence type="inferred from homology"/>
<dbReference type="PROSITE" id="PS51012">
    <property type="entry name" value="ABC_TM2"/>
    <property type="match status" value="1"/>
</dbReference>
<keyword evidence="5" id="KW-0046">Antibiotic resistance</keyword>
<sequence>MSTTVLTGPAPASLRFHPLRDSATMLRRNLKRMLRYPSMTLMLVGMPVVFLLLFVYVLGGTLGAGLGGAVPGGAAGGRAAYANYVAPAIILMTVAATVQGTAISIAMDMTEGIITRFRTMHIARVSVLTGHVLGSMIQTVISLAIVIGVALLVGFRPTAGPGAWLATAGFLVAVTFALVWLSVALGQVSKSVETASNLPAPLLLLPFLGSGFVPTDSMPAGLRWFAEYQPFTPIIETLRGLLMDDPIGNNAWIALTWCAVIALAGYLWSKRLFNRES</sequence>
<feature type="transmembrane region" description="Helical" evidence="6">
    <location>
        <begin position="41"/>
        <end position="64"/>
    </location>
</feature>
<dbReference type="PANTHER" id="PTHR43229">
    <property type="entry name" value="NODULATION PROTEIN J"/>
    <property type="match status" value="1"/>
</dbReference>
<keyword evidence="3 6" id="KW-1133">Transmembrane helix</keyword>
<dbReference type="InterPro" id="IPR051784">
    <property type="entry name" value="Nod_factor_ABC_transporter"/>
</dbReference>
<evidence type="ECO:0000256" key="1">
    <source>
        <dbReference type="ARBA" id="ARBA00004141"/>
    </source>
</evidence>
<dbReference type="InterPro" id="IPR000412">
    <property type="entry name" value="ABC_2_transport"/>
</dbReference>
<evidence type="ECO:0000256" key="4">
    <source>
        <dbReference type="ARBA" id="ARBA00023136"/>
    </source>
</evidence>
<evidence type="ECO:0000313" key="8">
    <source>
        <dbReference type="EMBL" id="SIR08535.1"/>
    </source>
</evidence>
<evidence type="ECO:0000256" key="3">
    <source>
        <dbReference type="ARBA" id="ARBA00022989"/>
    </source>
</evidence>
<dbReference type="AlphaFoldDB" id="A0A1N6Y1H2"/>
<dbReference type="InterPro" id="IPR013525">
    <property type="entry name" value="ABC2_TM"/>
</dbReference>
<dbReference type="GO" id="GO:0043190">
    <property type="term" value="C:ATP-binding cassette (ABC) transporter complex"/>
    <property type="evidence" value="ECO:0007669"/>
    <property type="project" value="InterPro"/>
</dbReference>
<feature type="transmembrane region" description="Helical" evidence="6">
    <location>
        <begin position="164"/>
        <end position="186"/>
    </location>
</feature>
<reference evidence="8 9" key="1">
    <citation type="submission" date="2017-01" db="EMBL/GenBank/DDBJ databases">
        <authorList>
            <person name="Mah S.A."/>
            <person name="Swanson W.J."/>
            <person name="Moy G.W."/>
            <person name="Vacquier V.D."/>
        </authorList>
    </citation>
    <scope>NUCLEOTIDE SEQUENCE [LARGE SCALE GENOMIC DNA]</scope>
    <source>
        <strain evidence="8 9">DSM 45758</strain>
    </source>
</reference>
<keyword evidence="6" id="KW-0813">Transport</keyword>
<dbReference type="GO" id="GO:0046677">
    <property type="term" value="P:response to antibiotic"/>
    <property type="evidence" value="ECO:0007669"/>
    <property type="project" value="UniProtKB-KW"/>
</dbReference>
<keyword evidence="6" id="KW-1003">Cell membrane</keyword>
<dbReference type="PANTHER" id="PTHR43229:SF2">
    <property type="entry name" value="NODULATION PROTEIN J"/>
    <property type="match status" value="1"/>
</dbReference>
<comment type="subcellular location">
    <subcellularLocation>
        <location evidence="6">Cell membrane</location>
        <topology evidence="6">Multi-pass membrane protein</topology>
    </subcellularLocation>
    <subcellularLocation>
        <location evidence="1">Membrane</location>
        <topology evidence="1">Multi-pass membrane protein</topology>
    </subcellularLocation>
</comment>
<dbReference type="PIRSF" id="PIRSF006648">
    <property type="entry name" value="DrrB"/>
    <property type="match status" value="1"/>
</dbReference>
<dbReference type="OrthoDB" id="670210at2"/>